<dbReference type="Gene3D" id="3.50.50.60">
    <property type="entry name" value="FAD/NAD(P)-binding domain"/>
    <property type="match status" value="1"/>
</dbReference>
<dbReference type="Proteomes" id="UP001408356">
    <property type="component" value="Unassembled WGS sequence"/>
</dbReference>
<dbReference type="PANTHER" id="PTHR38688">
    <property type="entry name" value="PYR_REDOX_2 DOMAIN-CONTAINING PROTEIN"/>
    <property type="match status" value="1"/>
</dbReference>
<name>A0ABR2UGU2_9PEZI</name>
<accession>A0ABR2UGU2</accession>
<dbReference type="PANTHER" id="PTHR38688:SF1">
    <property type="entry name" value="FAD_NAD(P)-BINDING DOMAIN-CONTAINING PROTEIN"/>
    <property type="match status" value="1"/>
</dbReference>
<dbReference type="PRINTS" id="PR00368">
    <property type="entry name" value="FADPNR"/>
</dbReference>
<dbReference type="InterPro" id="IPR036188">
    <property type="entry name" value="FAD/NAD-bd_sf"/>
</dbReference>
<proteinExistence type="predicted"/>
<reference evidence="1 2" key="1">
    <citation type="journal article" date="2024" name="J. Plant Pathol.">
        <title>Sequence and assembly of the genome of Seiridium unicorne, isolate CBS 538.82, causal agent of cypress canker disease.</title>
        <authorList>
            <person name="Scali E."/>
            <person name="Rocca G.D."/>
            <person name="Danti R."/>
            <person name="Garbelotto M."/>
            <person name="Barberini S."/>
            <person name="Baroncelli R."/>
            <person name="Emiliani G."/>
        </authorList>
    </citation>
    <scope>NUCLEOTIDE SEQUENCE [LARGE SCALE GENOMIC DNA]</scope>
    <source>
        <strain evidence="1 2">BM-138-508</strain>
    </source>
</reference>
<protein>
    <submittedName>
        <fullName evidence="1">FAD/NAD(P)-binding domain-containing protein</fullName>
    </submittedName>
</protein>
<dbReference type="EMBL" id="JARVKF010000437">
    <property type="protein sequence ID" value="KAK9413591.1"/>
    <property type="molecule type" value="Genomic_DNA"/>
</dbReference>
<keyword evidence="2" id="KW-1185">Reference proteome</keyword>
<evidence type="ECO:0000313" key="2">
    <source>
        <dbReference type="Proteomes" id="UP001408356"/>
    </source>
</evidence>
<evidence type="ECO:0000313" key="1">
    <source>
        <dbReference type="EMBL" id="KAK9413591.1"/>
    </source>
</evidence>
<dbReference type="SUPFAM" id="SSF51905">
    <property type="entry name" value="FAD/NAD(P)-binding domain"/>
    <property type="match status" value="1"/>
</dbReference>
<gene>
    <name evidence="1" type="ORF">SUNI508_11800</name>
</gene>
<dbReference type="InterPro" id="IPR053275">
    <property type="entry name" value="Agnestin_monoxygenase"/>
</dbReference>
<comment type="caution">
    <text evidence="1">The sequence shown here is derived from an EMBL/GenBank/DDBJ whole genome shotgun (WGS) entry which is preliminary data.</text>
</comment>
<organism evidence="1 2">
    <name type="scientific">Seiridium unicorne</name>
    <dbReference type="NCBI Taxonomy" id="138068"/>
    <lineage>
        <taxon>Eukaryota</taxon>
        <taxon>Fungi</taxon>
        <taxon>Dikarya</taxon>
        <taxon>Ascomycota</taxon>
        <taxon>Pezizomycotina</taxon>
        <taxon>Sordariomycetes</taxon>
        <taxon>Xylariomycetidae</taxon>
        <taxon>Amphisphaeriales</taxon>
        <taxon>Sporocadaceae</taxon>
        <taxon>Seiridium</taxon>
    </lineage>
</organism>
<sequence length="455" mass="49504">MSILSSELRRENVAEQPYRAAAIVVGGGAAGIAALGNLLERIESGTIAWIDPEFQGGRIPCAYEEVPSNTKAGLFIKYATAYEPFRDIIRDTPVPNAFTVLESLPQDKPCSLRYAGQLLQMLSDGLARNSRVECYQGCITQAAWCDKISAWALCYQASSNVESQVLNAEMVIYCTGSSPTTAPLPLGLARSPKPLDLDLALKPSALCKSIPSHRKTTVGVIGASHSAILVMMNLVRLARASHSLLQVCWFTRSTGVKYARYEDGRIFYDNTGLKGEAAEFARTHLDGDRLRNGPIRDVVRRVDCSGGVAKERDVLLGELPRCDYVVQAIGYTPNALPAMNMPFRFDNSTGGFVDGKSGKPMKGLHGAGIAFPERVVDPSGDVEYAVGFFKFMSFLKRVVPQWVSDADLDLGWKISQTYRGISFTAKSRAVTGATKVLGKWRVAQGSPAYRNSKSL</sequence>